<proteinExistence type="predicted"/>
<organism evidence="1">
    <name type="scientific">Fervidobacterium pennivorans</name>
    <dbReference type="NCBI Taxonomy" id="93466"/>
    <lineage>
        <taxon>Bacteria</taxon>
        <taxon>Thermotogati</taxon>
        <taxon>Thermotogota</taxon>
        <taxon>Thermotogae</taxon>
        <taxon>Thermotogales</taxon>
        <taxon>Fervidobacteriaceae</taxon>
        <taxon>Fervidobacterium</taxon>
    </lineage>
</organism>
<name>A0A7V4CLQ7_FERPE</name>
<gene>
    <name evidence="1" type="ORF">ENU12_01515</name>
</gene>
<sequence>MAKERIIIKDDRHHIFDHTYEWDRKTGELRERDAIGCTHSTGHYAGTRDEAVRLAIRDMHEKCSGKVERVEIYDENRKLIRSERYK</sequence>
<dbReference type="AlphaFoldDB" id="A0A7V4CLQ7"/>
<dbReference type="EMBL" id="DTBH01000035">
    <property type="protein sequence ID" value="HGQ76611.1"/>
    <property type="molecule type" value="Genomic_DNA"/>
</dbReference>
<evidence type="ECO:0008006" key="2">
    <source>
        <dbReference type="Google" id="ProtNLM"/>
    </source>
</evidence>
<accession>A0A7V4CLQ7</accession>
<protein>
    <recommendedName>
        <fullName evidence="2">DUF2188 domain-containing protein</fullName>
    </recommendedName>
</protein>
<evidence type="ECO:0000313" key="1">
    <source>
        <dbReference type="EMBL" id="HGQ76611.1"/>
    </source>
</evidence>
<comment type="caution">
    <text evidence="1">The sequence shown here is derived from an EMBL/GenBank/DDBJ whole genome shotgun (WGS) entry which is preliminary data.</text>
</comment>
<reference evidence="1" key="1">
    <citation type="journal article" date="2020" name="mSystems">
        <title>Genome- and Community-Level Interaction Insights into Carbon Utilization and Element Cycling Functions of Hydrothermarchaeota in Hydrothermal Sediment.</title>
        <authorList>
            <person name="Zhou Z."/>
            <person name="Liu Y."/>
            <person name="Xu W."/>
            <person name="Pan J."/>
            <person name="Luo Z.H."/>
            <person name="Li M."/>
        </authorList>
    </citation>
    <scope>NUCLEOTIDE SEQUENCE [LARGE SCALE GENOMIC DNA]</scope>
    <source>
        <strain evidence="1">SpSt-640</strain>
    </source>
</reference>